<gene>
    <name evidence="1" type="ORF">DPMN_056598</name>
</gene>
<dbReference type="AlphaFoldDB" id="A0A9D4CS05"/>
<dbReference type="Proteomes" id="UP000828390">
    <property type="component" value="Unassembled WGS sequence"/>
</dbReference>
<comment type="caution">
    <text evidence="1">The sequence shown here is derived from an EMBL/GenBank/DDBJ whole genome shotgun (WGS) entry which is preliminary data.</text>
</comment>
<organism evidence="1 2">
    <name type="scientific">Dreissena polymorpha</name>
    <name type="common">Zebra mussel</name>
    <name type="synonym">Mytilus polymorpha</name>
    <dbReference type="NCBI Taxonomy" id="45954"/>
    <lineage>
        <taxon>Eukaryota</taxon>
        <taxon>Metazoa</taxon>
        <taxon>Spiralia</taxon>
        <taxon>Lophotrochozoa</taxon>
        <taxon>Mollusca</taxon>
        <taxon>Bivalvia</taxon>
        <taxon>Autobranchia</taxon>
        <taxon>Heteroconchia</taxon>
        <taxon>Euheterodonta</taxon>
        <taxon>Imparidentia</taxon>
        <taxon>Neoheterodontei</taxon>
        <taxon>Myida</taxon>
        <taxon>Dreissenoidea</taxon>
        <taxon>Dreissenidae</taxon>
        <taxon>Dreissena</taxon>
    </lineage>
</organism>
<protein>
    <submittedName>
        <fullName evidence="1">Uncharacterized protein</fullName>
    </submittedName>
</protein>
<name>A0A9D4CS05_DREPO</name>
<keyword evidence="2" id="KW-1185">Reference proteome</keyword>
<evidence type="ECO:0000313" key="2">
    <source>
        <dbReference type="Proteomes" id="UP000828390"/>
    </source>
</evidence>
<evidence type="ECO:0000313" key="1">
    <source>
        <dbReference type="EMBL" id="KAH3730608.1"/>
    </source>
</evidence>
<dbReference type="EMBL" id="JAIWYP010000012">
    <property type="protein sequence ID" value="KAH3730608.1"/>
    <property type="molecule type" value="Genomic_DNA"/>
</dbReference>
<reference evidence="1" key="1">
    <citation type="journal article" date="2019" name="bioRxiv">
        <title>The Genome of the Zebra Mussel, Dreissena polymorpha: A Resource for Invasive Species Research.</title>
        <authorList>
            <person name="McCartney M.A."/>
            <person name="Auch B."/>
            <person name="Kono T."/>
            <person name="Mallez S."/>
            <person name="Zhang Y."/>
            <person name="Obille A."/>
            <person name="Becker A."/>
            <person name="Abrahante J.E."/>
            <person name="Garbe J."/>
            <person name="Badalamenti J.P."/>
            <person name="Herman A."/>
            <person name="Mangelson H."/>
            <person name="Liachko I."/>
            <person name="Sullivan S."/>
            <person name="Sone E.D."/>
            <person name="Koren S."/>
            <person name="Silverstein K.A.T."/>
            <person name="Beckman K.B."/>
            <person name="Gohl D.M."/>
        </authorList>
    </citation>
    <scope>NUCLEOTIDE SEQUENCE</scope>
    <source>
        <strain evidence="1">Duluth1</strain>
        <tissue evidence="1">Whole animal</tissue>
    </source>
</reference>
<proteinExistence type="predicted"/>
<sequence length="66" mass="7103">MTRVCAPSSCSFVVISYRPNLNASDSGLHHTVDRRYGGIVRGVPIGIAHDQARASDERLNSGGYTL</sequence>
<accession>A0A9D4CS05</accession>
<reference evidence="1" key="2">
    <citation type="submission" date="2020-11" db="EMBL/GenBank/DDBJ databases">
        <authorList>
            <person name="McCartney M.A."/>
            <person name="Auch B."/>
            <person name="Kono T."/>
            <person name="Mallez S."/>
            <person name="Becker A."/>
            <person name="Gohl D.M."/>
            <person name="Silverstein K.A.T."/>
            <person name="Koren S."/>
            <person name="Bechman K.B."/>
            <person name="Herman A."/>
            <person name="Abrahante J.E."/>
            <person name="Garbe J."/>
        </authorList>
    </citation>
    <scope>NUCLEOTIDE SEQUENCE</scope>
    <source>
        <strain evidence="1">Duluth1</strain>
        <tissue evidence="1">Whole animal</tissue>
    </source>
</reference>